<keyword evidence="9" id="KW-0472">Membrane</keyword>
<protein>
    <recommendedName>
        <fullName evidence="1">non-specific serine/threonine protein kinase</fullName>
        <ecNumber evidence="1">2.7.11.1</ecNumber>
    </recommendedName>
</protein>
<evidence type="ECO:0000256" key="8">
    <source>
        <dbReference type="ARBA" id="ARBA00048679"/>
    </source>
</evidence>
<feature type="domain" description="Protein kinase" evidence="10">
    <location>
        <begin position="15"/>
        <end position="273"/>
    </location>
</feature>
<keyword evidence="6" id="KW-0067">ATP-binding</keyword>
<organism evidence="11 12">
    <name type="scientific">Coleofasciculus chthonoplastes PCC 7420</name>
    <dbReference type="NCBI Taxonomy" id="118168"/>
    <lineage>
        <taxon>Bacteria</taxon>
        <taxon>Bacillati</taxon>
        <taxon>Cyanobacteriota</taxon>
        <taxon>Cyanophyceae</taxon>
        <taxon>Coleofasciculales</taxon>
        <taxon>Coleofasciculaceae</taxon>
        <taxon>Coleofasciculus</taxon>
    </lineage>
</organism>
<dbReference type="eggNOG" id="COG0515">
    <property type="taxonomic scope" value="Bacteria"/>
</dbReference>
<evidence type="ECO:0000256" key="4">
    <source>
        <dbReference type="ARBA" id="ARBA00022741"/>
    </source>
</evidence>
<keyword evidence="4" id="KW-0547">Nucleotide-binding</keyword>
<dbReference type="CDD" id="cd14014">
    <property type="entry name" value="STKc_PknB_like"/>
    <property type="match status" value="1"/>
</dbReference>
<dbReference type="RefSeq" id="WP_006100546.1">
    <property type="nucleotide sequence ID" value="NZ_DS989847.1"/>
</dbReference>
<dbReference type="GO" id="GO:0004674">
    <property type="term" value="F:protein serine/threonine kinase activity"/>
    <property type="evidence" value="ECO:0007669"/>
    <property type="project" value="UniProtKB-KW"/>
</dbReference>
<evidence type="ECO:0000256" key="6">
    <source>
        <dbReference type="ARBA" id="ARBA00022840"/>
    </source>
</evidence>
<keyword evidence="3" id="KW-0808">Transferase</keyword>
<evidence type="ECO:0000256" key="7">
    <source>
        <dbReference type="ARBA" id="ARBA00047899"/>
    </source>
</evidence>
<evidence type="ECO:0000256" key="2">
    <source>
        <dbReference type="ARBA" id="ARBA00022527"/>
    </source>
</evidence>
<dbReference type="SUPFAM" id="SSF56112">
    <property type="entry name" value="Protein kinase-like (PK-like)"/>
    <property type="match status" value="1"/>
</dbReference>
<proteinExistence type="predicted"/>
<dbReference type="EMBL" id="DS989847">
    <property type="protein sequence ID" value="EDX76062.1"/>
    <property type="molecule type" value="Genomic_DNA"/>
</dbReference>
<evidence type="ECO:0000256" key="1">
    <source>
        <dbReference type="ARBA" id="ARBA00012513"/>
    </source>
</evidence>
<keyword evidence="2" id="KW-0723">Serine/threonine-protein kinase</keyword>
<keyword evidence="12" id="KW-1185">Reference proteome</keyword>
<dbReference type="GO" id="GO:0005524">
    <property type="term" value="F:ATP binding"/>
    <property type="evidence" value="ECO:0007669"/>
    <property type="project" value="UniProtKB-KW"/>
</dbReference>
<dbReference type="InterPro" id="IPR008271">
    <property type="entry name" value="Ser/Thr_kinase_AS"/>
</dbReference>
<dbReference type="OrthoDB" id="5518868at2"/>
<dbReference type="InterPro" id="IPR000719">
    <property type="entry name" value="Prot_kinase_dom"/>
</dbReference>
<evidence type="ECO:0000256" key="9">
    <source>
        <dbReference type="SAM" id="Phobius"/>
    </source>
</evidence>
<dbReference type="SMART" id="SM00220">
    <property type="entry name" value="S_TKc"/>
    <property type="match status" value="1"/>
</dbReference>
<dbReference type="STRING" id="118168.MC7420_5496"/>
<evidence type="ECO:0000313" key="11">
    <source>
        <dbReference type="EMBL" id="EDX76062.1"/>
    </source>
</evidence>
<dbReference type="EC" id="2.7.11.1" evidence="1"/>
<keyword evidence="9" id="KW-0812">Transmembrane</keyword>
<dbReference type="Gene3D" id="1.10.510.10">
    <property type="entry name" value="Transferase(Phosphotransferase) domain 1"/>
    <property type="match status" value="1"/>
</dbReference>
<sequence length="458" mass="52124">MEQLHQPGDIITERYRILDTLGQGGVGITYAAKDLKTGQNVALKVLSLRRMEDWKKIELFEREARILAQLKHPAIPRYFDYFQVDTTDDRSFYIAQQLAPGKSLAVLIERGWHPDEAQVKQLAIRVLKIIIYLHKLTPPVIHRDIKPQNIILNREGRVFLVDFGAVQDTYHYTVTGGSTIVGTYGYMAPEQYRGQAVLSTDLYGLGSTLLFLLTRQSPADLPQRQLKIDFRPHVRISSEFADWLEKMLEPVTDDRFSSASEALAVLQGKQALIKSSPKPKLQKPQDSPIQLTQKDNLLVVEIPPVGLRSKLSQVLALVNLVWNGLLALTIWMVLELSLFLKSSNLIPLGICVLIGLWLLTRFLYGTLSRTRVEIKEQEFQLQKWLLGSCYQTVKGNTGDINQVNLKTIQSPISNNTLRLCVFKLKHKDIIFGTLLTPLEKKWIMKEMGNFVKKIHGFK</sequence>
<dbReference type="Pfam" id="PF00069">
    <property type="entry name" value="Pkinase"/>
    <property type="match status" value="1"/>
</dbReference>
<feature type="transmembrane region" description="Helical" evidence="9">
    <location>
        <begin position="346"/>
        <end position="364"/>
    </location>
</feature>
<feature type="transmembrane region" description="Helical" evidence="9">
    <location>
        <begin position="314"/>
        <end position="334"/>
    </location>
</feature>
<dbReference type="PROSITE" id="PS50011">
    <property type="entry name" value="PROTEIN_KINASE_DOM"/>
    <property type="match status" value="1"/>
</dbReference>
<evidence type="ECO:0000259" key="10">
    <source>
        <dbReference type="PROSITE" id="PS50011"/>
    </source>
</evidence>
<reference evidence="11 12" key="1">
    <citation type="submission" date="2008-07" db="EMBL/GenBank/DDBJ databases">
        <authorList>
            <person name="Tandeau de Marsac N."/>
            <person name="Ferriera S."/>
            <person name="Johnson J."/>
            <person name="Kravitz S."/>
            <person name="Beeson K."/>
            <person name="Sutton G."/>
            <person name="Rogers Y.-H."/>
            <person name="Friedman R."/>
            <person name="Frazier M."/>
            <person name="Venter J.C."/>
        </authorList>
    </citation>
    <scope>NUCLEOTIDE SEQUENCE [LARGE SCALE GENOMIC DNA]</scope>
    <source>
        <strain evidence="11 12">PCC 7420</strain>
    </source>
</reference>
<accession>B4VPJ3</accession>
<keyword evidence="9" id="KW-1133">Transmembrane helix</keyword>
<evidence type="ECO:0000256" key="3">
    <source>
        <dbReference type="ARBA" id="ARBA00022679"/>
    </source>
</evidence>
<dbReference type="Proteomes" id="UP000003835">
    <property type="component" value="Unassembled WGS sequence"/>
</dbReference>
<evidence type="ECO:0000313" key="12">
    <source>
        <dbReference type="Proteomes" id="UP000003835"/>
    </source>
</evidence>
<dbReference type="Gene3D" id="3.30.200.20">
    <property type="entry name" value="Phosphorylase Kinase, domain 1"/>
    <property type="match status" value="1"/>
</dbReference>
<comment type="catalytic activity">
    <reaction evidence="8">
        <text>L-seryl-[protein] + ATP = O-phospho-L-seryl-[protein] + ADP + H(+)</text>
        <dbReference type="Rhea" id="RHEA:17989"/>
        <dbReference type="Rhea" id="RHEA-COMP:9863"/>
        <dbReference type="Rhea" id="RHEA-COMP:11604"/>
        <dbReference type="ChEBI" id="CHEBI:15378"/>
        <dbReference type="ChEBI" id="CHEBI:29999"/>
        <dbReference type="ChEBI" id="CHEBI:30616"/>
        <dbReference type="ChEBI" id="CHEBI:83421"/>
        <dbReference type="ChEBI" id="CHEBI:456216"/>
        <dbReference type="EC" id="2.7.11.1"/>
    </reaction>
</comment>
<dbReference type="HOGENOM" id="CLU_000288_135_7_3"/>
<dbReference type="AlphaFoldDB" id="B4VPJ3"/>
<dbReference type="PANTHER" id="PTHR24363">
    <property type="entry name" value="SERINE/THREONINE PROTEIN KINASE"/>
    <property type="match status" value="1"/>
</dbReference>
<gene>
    <name evidence="11" type="ORF">MC7420_5496</name>
</gene>
<comment type="catalytic activity">
    <reaction evidence="7">
        <text>L-threonyl-[protein] + ATP = O-phospho-L-threonyl-[protein] + ADP + H(+)</text>
        <dbReference type="Rhea" id="RHEA:46608"/>
        <dbReference type="Rhea" id="RHEA-COMP:11060"/>
        <dbReference type="Rhea" id="RHEA-COMP:11605"/>
        <dbReference type="ChEBI" id="CHEBI:15378"/>
        <dbReference type="ChEBI" id="CHEBI:30013"/>
        <dbReference type="ChEBI" id="CHEBI:30616"/>
        <dbReference type="ChEBI" id="CHEBI:61977"/>
        <dbReference type="ChEBI" id="CHEBI:456216"/>
        <dbReference type="EC" id="2.7.11.1"/>
    </reaction>
</comment>
<name>B4VPJ3_9CYAN</name>
<dbReference type="PROSITE" id="PS00108">
    <property type="entry name" value="PROTEIN_KINASE_ST"/>
    <property type="match status" value="1"/>
</dbReference>
<evidence type="ECO:0000256" key="5">
    <source>
        <dbReference type="ARBA" id="ARBA00022777"/>
    </source>
</evidence>
<keyword evidence="5 11" id="KW-0418">Kinase</keyword>
<dbReference type="InterPro" id="IPR011009">
    <property type="entry name" value="Kinase-like_dom_sf"/>
</dbReference>
<dbReference type="PANTHER" id="PTHR24363:SF0">
    <property type="entry name" value="SERINE_THREONINE KINASE LIKE DOMAIN CONTAINING 1"/>
    <property type="match status" value="1"/>
</dbReference>